<protein>
    <recommendedName>
        <fullName evidence="4">Lipoprotein</fullName>
    </recommendedName>
</protein>
<dbReference type="EMBL" id="SSMQ01000067">
    <property type="protein sequence ID" value="TKC98534.1"/>
    <property type="molecule type" value="Genomic_DNA"/>
</dbReference>
<reference evidence="2 3" key="1">
    <citation type="submission" date="2019-04" db="EMBL/GenBank/DDBJ databases">
        <authorList>
            <person name="Li Y."/>
            <person name="Wang J."/>
        </authorList>
    </citation>
    <scope>NUCLEOTIDE SEQUENCE [LARGE SCALE GENOMIC DNA]</scope>
    <source>
        <strain evidence="2 3">DSM 14668</strain>
    </source>
</reference>
<dbReference type="AlphaFoldDB" id="A0A4U1IVN7"/>
<feature type="chain" id="PRO_5021035195" description="Lipoprotein" evidence="1">
    <location>
        <begin position="24"/>
        <end position="127"/>
    </location>
</feature>
<evidence type="ECO:0000313" key="2">
    <source>
        <dbReference type="EMBL" id="TKC98534.1"/>
    </source>
</evidence>
<comment type="caution">
    <text evidence="2">The sequence shown here is derived from an EMBL/GenBank/DDBJ whole genome shotgun (WGS) entry which is preliminary data.</text>
</comment>
<proteinExistence type="predicted"/>
<evidence type="ECO:0000256" key="1">
    <source>
        <dbReference type="SAM" id="SignalP"/>
    </source>
</evidence>
<dbReference type="Proteomes" id="UP000309215">
    <property type="component" value="Unassembled WGS sequence"/>
</dbReference>
<name>A0A4U1IVN7_9BACT</name>
<sequence>MASPRVRTLVSFGLLGCATLALVPLGCASATIRYPADDRPRVPAATAERLRACVAELGGELGGGYYTFDATVKVDEEGGVVDVKGKGVPSPELAVCMRIALRGMTVPEELLRLRKLRLSDTSAPANG</sequence>
<organism evidence="2 3">
    <name type="scientific">Polyangium fumosum</name>
    <dbReference type="NCBI Taxonomy" id="889272"/>
    <lineage>
        <taxon>Bacteria</taxon>
        <taxon>Pseudomonadati</taxon>
        <taxon>Myxococcota</taxon>
        <taxon>Polyangia</taxon>
        <taxon>Polyangiales</taxon>
        <taxon>Polyangiaceae</taxon>
        <taxon>Polyangium</taxon>
    </lineage>
</organism>
<gene>
    <name evidence="2" type="ORF">E8A74_40975</name>
</gene>
<dbReference type="RefSeq" id="WP_136934573.1">
    <property type="nucleotide sequence ID" value="NZ_SSMQ01000067.1"/>
</dbReference>
<evidence type="ECO:0000313" key="3">
    <source>
        <dbReference type="Proteomes" id="UP000309215"/>
    </source>
</evidence>
<evidence type="ECO:0008006" key="4">
    <source>
        <dbReference type="Google" id="ProtNLM"/>
    </source>
</evidence>
<feature type="signal peptide" evidence="1">
    <location>
        <begin position="1"/>
        <end position="23"/>
    </location>
</feature>
<accession>A0A4U1IVN7</accession>
<keyword evidence="3" id="KW-1185">Reference proteome</keyword>
<keyword evidence="1" id="KW-0732">Signal</keyword>